<accession>R0K777</accession>
<organism evidence="2 3">
    <name type="scientific">Anas platyrhynchos</name>
    <name type="common">Mallard</name>
    <name type="synonym">Anas boschas</name>
    <dbReference type="NCBI Taxonomy" id="8839"/>
    <lineage>
        <taxon>Eukaryota</taxon>
        <taxon>Metazoa</taxon>
        <taxon>Chordata</taxon>
        <taxon>Craniata</taxon>
        <taxon>Vertebrata</taxon>
        <taxon>Euteleostomi</taxon>
        <taxon>Archelosauria</taxon>
        <taxon>Archosauria</taxon>
        <taxon>Dinosauria</taxon>
        <taxon>Saurischia</taxon>
        <taxon>Theropoda</taxon>
        <taxon>Coelurosauria</taxon>
        <taxon>Aves</taxon>
        <taxon>Neognathae</taxon>
        <taxon>Galloanserae</taxon>
        <taxon>Anseriformes</taxon>
        <taxon>Anatidae</taxon>
        <taxon>Anatinae</taxon>
        <taxon>Anas</taxon>
    </lineage>
</organism>
<feature type="region of interest" description="Disordered" evidence="1">
    <location>
        <begin position="16"/>
        <end position="40"/>
    </location>
</feature>
<protein>
    <submittedName>
        <fullName evidence="2">Uncharacterized protein</fullName>
    </submittedName>
</protein>
<evidence type="ECO:0000313" key="2">
    <source>
        <dbReference type="EMBL" id="EOB06031.1"/>
    </source>
</evidence>
<dbReference type="AlphaFoldDB" id="R0K777"/>
<name>R0K777_ANAPL</name>
<reference evidence="3" key="1">
    <citation type="journal article" date="2013" name="Nat. Genet.">
        <title>The duck genome and transcriptome provide insight into an avian influenza virus reservoir species.</title>
        <authorList>
            <person name="Huang Y."/>
            <person name="Li Y."/>
            <person name="Burt D.W."/>
            <person name="Chen H."/>
            <person name="Zhang Y."/>
            <person name="Qian W."/>
            <person name="Kim H."/>
            <person name="Gan S."/>
            <person name="Zhao Y."/>
            <person name="Li J."/>
            <person name="Yi K."/>
            <person name="Feng H."/>
            <person name="Zhu P."/>
            <person name="Li B."/>
            <person name="Liu Q."/>
            <person name="Fairley S."/>
            <person name="Magor K.E."/>
            <person name="Du Z."/>
            <person name="Hu X."/>
            <person name="Goodman L."/>
            <person name="Tafer H."/>
            <person name="Vignal A."/>
            <person name="Lee T."/>
            <person name="Kim K.W."/>
            <person name="Sheng Z."/>
            <person name="An Y."/>
            <person name="Searle S."/>
            <person name="Herrero J."/>
            <person name="Groenen M.A."/>
            <person name="Crooijmans R.P."/>
            <person name="Faraut T."/>
            <person name="Cai Q."/>
            <person name="Webster R.G."/>
            <person name="Aldridge J.R."/>
            <person name="Warren W.C."/>
            <person name="Bartschat S."/>
            <person name="Kehr S."/>
            <person name="Marz M."/>
            <person name="Stadler P.F."/>
            <person name="Smith J."/>
            <person name="Kraus R.H."/>
            <person name="Zhao Y."/>
            <person name="Ren L."/>
            <person name="Fei J."/>
            <person name="Morisson M."/>
            <person name="Kaiser P."/>
            <person name="Griffin D.K."/>
            <person name="Rao M."/>
            <person name="Pitel F."/>
            <person name="Wang J."/>
            <person name="Li N."/>
        </authorList>
    </citation>
    <scope>NUCLEOTIDE SEQUENCE [LARGE SCALE GENOMIC DNA]</scope>
</reference>
<evidence type="ECO:0000256" key="1">
    <source>
        <dbReference type="SAM" id="MobiDB-lite"/>
    </source>
</evidence>
<proteinExistence type="predicted"/>
<dbReference type="Proteomes" id="UP000296049">
    <property type="component" value="Unassembled WGS sequence"/>
</dbReference>
<evidence type="ECO:0000313" key="3">
    <source>
        <dbReference type="Proteomes" id="UP000296049"/>
    </source>
</evidence>
<dbReference type="EMBL" id="KB742646">
    <property type="protein sequence ID" value="EOB06031.1"/>
    <property type="molecule type" value="Genomic_DNA"/>
</dbReference>
<keyword evidence="3" id="KW-1185">Reference proteome</keyword>
<sequence>MSLNYANGYSLHSSVMGMTPGQGPSTKEMPKGAPSPGPYWPAQLAHTGYLPGGLGQVTETTVHFGRSCVVPGGSGRSTPSDGSVRGMGHVWIHALFLLAAMQAHVVPPSPGPGIKRRTGSGPLHKGRCPEHRNQTAHISLSRTETFFMLVEEATLAGCHPLLAARTVKTNPSGSVQNTDLLCCTGVPCARFWVSPSWARAQSVSGWPSIVRSSTSVIQQEPFTAACPAWHQQYEAELKEEYPGDKSLHQRYWANKKRYRLSWKKLKRLNVHVGVTKNNKGKEWVRDLVLRNRTLWKSVCQAATTSSELQVIGLASKTAALASCRGPTWQAVERS</sequence>
<gene>
    <name evidence="2" type="ORF">Anapl_12605</name>
</gene>